<name>A0A2R6ATP9_9ARCH</name>
<dbReference type="AlphaFoldDB" id="A0A2R6ATP9"/>
<organism evidence="2 3">
    <name type="scientific">Candidatus Marsarchaeota G2 archaeon OSP_D</name>
    <dbReference type="NCBI Taxonomy" id="1978157"/>
    <lineage>
        <taxon>Archaea</taxon>
        <taxon>Candidatus Marsarchaeota</taxon>
        <taxon>Candidatus Marsarchaeota group 2</taxon>
    </lineage>
</organism>
<dbReference type="Pfam" id="PF03551">
    <property type="entry name" value="PadR"/>
    <property type="match status" value="1"/>
</dbReference>
<dbReference type="Gene3D" id="1.10.10.10">
    <property type="entry name" value="Winged helix-like DNA-binding domain superfamily/Winged helix DNA-binding domain"/>
    <property type="match status" value="1"/>
</dbReference>
<dbReference type="EMBL" id="NEXE01000090">
    <property type="protein sequence ID" value="PSN89757.1"/>
    <property type="molecule type" value="Genomic_DNA"/>
</dbReference>
<dbReference type="InterPro" id="IPR036390">
    <property type="entry name" value="WH_DNA-bd_sf"/>
</dbReference>
<evidence type="ECO:0000313" key="2">
    <source>
        <dbReference type="EMBL" id="PSN89757.1"/>
    </source>
</evidence>
<dbReference type="SUPFAM" id="SSF46785">
    <property type="entry name" value="Winged helix' DNA-binding domain"/>
    <property type="match status" value="1"/>
</dbReference>
<dbReference type="PANTHER" id="PTHR43252:SF7">
    <property type="entry name" value="TRANSCRIPTIONAL REGULATOR YQJI"/>
    <property type="match status" value="1"/>
</dbReference>
<feature type="domain" description="Transcription regulator PadR N-terminal" evidence="1">
    <location>
        <begin position="39"/>
        <end position="112"/>
    </location>
</feature>
<dbReference type="InterPro" id="IPR005149">
    <property type="entry name" value="Tscrpt_reg_PadR_N"/>
</dbReference>
<gene>
    <name evidence="2" type="ORF">B9Q03_08280</name>
</gene>
<reference evidence="2 3" key="1">
    <citation type="submission" date="2017-04" db="EMBL/GenBank/DDBJ databases">
        <title>Novel microbial lineages endemic to geothermal iron-oxide mats fill important gaps in the evolutionary history of Archaea.</title>
        <authorList>
            <person name="Jay Z.J."/>
            <person name="Beam J.P."/>
            <person name="Dlakic M."/>
            <person name="Rusch D.B."/>
            <person name="Kozubal M.A."/>
            <person name="Inskeep W.P."/>
        </authorList>
    </citation>
    <scope>NUCLEOTIDE SEQUENCE [LARGE SCALE GENOMIC DNA]</scope>
    <source>
        <strain evidence="2">OSP_D</strain>
    </source>
</reference>
<proteinExistence type="predicted"/>
<dbReference type="InterPro" id="IPR036388">
    <property type="entry name" value="WH-like_DNA-bd_sf"/>
</dbReference>
<comment type="caution">
    <text evidence="2">The sequence shown here is derived from an EMBL/GenBank/DDBJ whole genome shotgun (WGS) entry which is preliminary data.</text>
</comment>
<protein>
    <recommendedName>
        <fullName evidence="1">Transcription regulator PadR N-terminal domain-containing protein</fullName>
    </recommendedName>
</protein>
<evidence type="ECO:0000313" key="3">
    <source>
        <dbReference type="Proteomes" id="UP000240322"/>
    </source>
</evidence>
<dbReference type="Proteomes" id="UP000240322">
    <property type="component" value="Unassembled WGS sequence"/>
</dbReference>
<evidence type="ECO:0000259" key="1">
    <source>
        <dbReference type="Pfam" id="PF03551"/>
    </source>
</evidence>
<accession>A0A2R6ATP9</accession>
<sequence>MARDLNNQAKCSQSEDKEIVNEARKLWKATRIGHIKLGLLRYLSQKDAHGYELIRELQARTGGFLSPVAGSVYPILREFELKGYITGTWKTTKGGRKVKVYTLTQRGKKLLETLDELRWEFISRKRRSLEKIVRELNIEFEPLIPSGGGRMRMMGSWWFISLIQDALKEKDPQNRLKLLGEINEMLDRRINQLTSIRKTLERIILDQSRLPNT</sequence>
<dbReference type="PANTHER" id="PTHR43252">
    <property type="entry name" value="TRANSCRIPTIONAL REGULATOR YQJI"/>
    <property type="match status" value="1"/>
</dbReference>